<feature type="compositionally biased region" description="Polar residues" evidence="1">
    <location>
        <begin position="19"/>
        <end position="33"/>
    </location>
</feature>
<dbReference type="EMBL" id="AXCR01000001">
    <property type="protein sequence ID" value="KJR89498.1"/>
    <property type="molecule type" value="Genomic_DNA"/>
</dbReference>
<reference evidence="2 3" key="2">
    <citation type="journal article" date="2015" name="Eukaryot. Cell">
        <title>Asexual propagation of a virulent clone complex in a human and feline outbreak of sporotrichosis.</title>
        <authorList>
            <person name="Teixeira Mde M."/>
            <person name="Rodrigues A.M."/>
            <person name="Tsui C.K."/>
            <person name="de Almeida L.G."/>
            <person name="Van Diepeningen A.D."/>
            <person name="van den Ende B.G."/>
            <person name="Fernandes G.F."/>
            <person name="Kano R."/>
            <person name="Hamelin R.C."/>
            <person name="Lopes-Bezerra L.M."/>
            <person name="Vasconcelos A.T."/>
            <person name="de Hoog S."/>
            <person name="de Camargo Z.P."/>
            <person name="Felipe M.S."/>
        </authorList>
    </citation>
    <scope>NUCLEOTIDE SEQUENCE [LARGE SCALE GENOMIC DNA]</scope>
    <source>
        <strain evidence="2 3">1099-18</strain>
    </source>
</reference>
<sequence>MSLSWHAGGAVFSRIGRGSVNSGTDLSPTTCTKMQRMDHGKGTAPIEPQADRQPLEKVVEGGVPDTGVWAGVAVRLHSAQPQ</sequence>
<evidence type="ECO:0000313" key="2">
    <source>
        <dbReference type="EMBL" id="KJR89498.1"/>
    </source>
</evidence>
<dbReference type="AlphaFoldDB" id="A0A0F2MII0"/>
<evidence type="ECO:0000256" key="1">
    <source>
        <dbReference type="SAM" id="MobiDB-lite"/>
    </source>
</evidence>
<comment type="caution">
    <text evidence="2">The sequence shown here is derived from an EMBL/GenBank/DDBJ whole genome shotgun (WGS) entry which is preliminary data.</text>
</comment>
<organism evidence="2 3">
    <name type="scientific">Sporothrix schenckii 1099-18</name>
    <dbReference type="NCBI Taxonomy" id="1397361"/>
    <lineage>
        <taxon>Eukaryota</taxon>
        <taxon>Fungi</taxon>
        <taxon>Dikarya</taxon>
        <taxon>Ascomycota</taxon>
        <taxon>Pezizomycotina</taxon>
        <taxon>Sordariomycetes</taxon>
        <taxon>Sordariomycetidae</taxon>
        <taxon>Ophiostomatales</taxon>
        <taxon>Ophiostomataceae</taxon>
        <taxon>Sporothrix</taxon>
    </lineage>
</organism>
<reference evidence="2 3" key="1">
    <citation type="journal article" date="2014" name="BMC Genomics">
        <title>Comparative genomics of the major fungal agents of human and animal Sporotrichosis: Sporothrix schenckii and Sporothrix brasiliensis.</title>
        <authorList>
            <person name="Teixeira M.M."/>
            <person name="de Almeida L.G."/>
            <person name="Kubitschek-Barreira P."/>
            <person name="Alves F.L."/>
            <person name="Kioshima E.S."/>
            <person name="Abadio A.K."/>
            <person name="Fernandes L."/>
            <person name="Derengowski L.S."/>
            <person name="Ferreira K.S."/>
            <person name="Souza R.C."/>
            <person name="Ruiz J.C."/>
            <person name="de Andrade N.C."/>
            <person name="Paes H.C."/>
            <person name="Nicola A.M."/>
            <person name="Albuquerque P."/>
            <person name="Gerber A.L."/>
            <person name="Martins V.P."/>
            <person name="Peconick L.D."/>
            <person name="Neto A.V."/>
            <person name="Chaucanez C.B."/>
            <person name="Silva P.A."/>
            <person name="Cunha O.L."/>
            <person name="de Oliveira F.F."/>
            <person name="dos Santos T.C."/>
            <person name="Barros A.L."/>
            <person name="Soares M.A."/>
            <person name="de Oliveira L.M."/>
            <person name="Marini M.M."/>
            <person name="Villalobos-Duno H."/>
            <person name="Cunha M.M."/>
            <person name="de Hoog S."/>
            <person name="da Silveira J.F."/>
            <person name="Henrissat B."/>
            <person name="Nino-Vega G.A."/>
            <person name="Cisalpino P.S."/>
            <person name="Mora-Montes H.M."/>
            <person name="Almeida S.R."/>
            <person name="Stajich J.E."/>
            <person name="Lopes-Bezerra L.M."/>
            <person name="Vasconcelos A.T."/>
            <person name="Felipe M.S."/>
        </authorList>
    </citation>
    <scope>NUCLEOTIDE SEQUENCE [LARGE SCALE GENOMIC DNA]</scope>
    <source>
        <strain evidence="2 3">1099-18</strain>
    </source>
</reference>
<protein>
    <submittedName>
        <fullName evidence="2">Uncharacterized protein</fullName>
    </submittedName>
</protein>
<evidence type="ECO:0000313" key="3">
    <source>
        <dbReference type="Proteomes" id="UP000033710"/>
    </source>
</evidence>
<dbReference type="GeneID" id="27668773"/>
<dbReference type="VEuPathDB" id="FungiDB:SPSK_06802"/>
<feature type="region of interest" description="Disordered" evidence="1">
    <location>
        <begin position="14"/>
        <end position="53"/>
    </location>
</feature>
<dbReference type="KEGG" id="ssck:SPSK_06802"/>
<accession>A0A0F2MII0</accession>
<gene>
    <name evidence="2" type="ORF">SPSK_06802</name>
</gene>
<name>A0A0F2MII0_SPOSC</name>
<dbReference type="Proteomes" id="UP000033710">
    <property type="component" value="Unassembled WGS sequence"/>
</dbReference>
<proteinExistence type="predicted"/>
<dbReference type="RefSeq" id="XP_016592174.1">
    <property type="nucleotide sequence ID" value="XM_016733496.1"/>
</dbReference>